<evidence type="ECO:0000313" key="1">
    <source>
        <dbReference type="EMBL" id="CAG5111494.1"/>
    </source>
</evidence>
<dbReference type="EMBL" id="OU015567">
    <property type="protein sequence ID" value="CAG5111494.1"/>
    <property type="molecule type" value="Genomic_DNA"/>
</dbReference>
<dbReference type="Proteomes" id="UP001158576">
    <property type="component" value="Chromosome 2"/>
</dbReference>
<sequence>MFDPFSNLQKNLQEAIGQFIKTTQEDVKKRNMDKHIATVCAQKFLDRANKSDNFNGKSEEAGVLAEEFGRAAVESINALRDFQAAMMKLTELIAE</sequence>
<evidence type="ECO:0000313" key="2">
    <source>
        <dbReference type="Proteomes" id="UP001158576"/>
    </source>
</evidence>
<organism evidence="1 2">
    <name type="scientific">Oikopleura dioica</name>
    <name type="common">Tunicate</name>
    <dbReference type="NCBI Taxonomy" id="34765"/>
    <lineage>
        <taxon>Eukaryota</taxon>
        <taxon>Metazoa</taxon>
        <taxon>Chordata</taxon>
        <taxon>Tunicata</taxon>
        <taxon>Appendicularia</taxon>
        <taxon>Copelata</taxon>
        <taxon>Oikopleuridae</taxon>
        <taxon>Oikopleura</taxon>
    </lineage>
</organism>
<accession>A0ABN7T4M7</accession>
<gene>
    <name evidence="1" type="ORF">OKIOD_LOCUS14562</name>
</gene>
<proteinExistence type="predicted"/>
<keyword evidence="2" id="KW-1185">Reference proteome</keyword>
<protein>
    <submittedName>
        <fullName evidence="1">Oidioi.mRNA.OKI2018_I69.chr2.g5797.t1.cds</fullName>
    </submittedName>
</protein>
<name>A0ABN7T4M7_OIKDI</name>
<reference evidence="1 2" key="1">
    <citation type="submission" date="2021-04" db="EMBL/GenBank/DDBJ databases">
        <authorList>
            <person name="Bliznina A."/>
        </authorList>
    </citation>
    <scope>NUCLEOTIDE SEQUENCE [LARGE SCALE GENOMIC DNA]</scope>
</reference>